<reference evidence="3" key="1">
    <citation type="journal article" date="2019" name="Int. J. Syst. Evol. Microbiol.">
        <title>The Global Catalogue of Microorganisms (GCM) 10K type strain sequencing project: providing services to taxonomists for standard genome sequencing and annotation.</title>
        <authorList>
            <consortium name="The Broad Institute Genomics Platform"/>
            <consortium name="The Broad Institute Genome Sequencing Center for Infectious Disease"/>
            <person name="Wu L."/>
            <person name="Ma J."/>
        </authorList>
    </citation>
    <scope>NUCLEOTIDE SEQUENCE [LARGE SCALE GENOMIC DNA]</scope>
    <source>
        <strain evidence="3">JCM 18283</strain>
    </source>
</reference>
<evidence type="ECO:0000256" key="1">
    <source>
        <dbReference type="SAM" id="Phobius"/>
    </source>
</evidence>
<protein>
    <submittedName>
        <fullName evidence="2">Uncharacterized protein</fullName>
    </submittedName>
</protein>
<dbReference type="RefSeq" id="WP_345329861.1">
    <property type="nucleotide sequence ID" value="NZ_BAABJI010000001.1"/>
</dbReference>
<accession>A0ABP9FWQ6</accession>
<evidence type="ECO:0000313" key="3">
    <source>
        <dbReference type="Proteomes" id="UP001501436"/>
    </source>
</evidence>
<keyword evidence="1" id="KW-0472">Membrane</keyword>
<sequence length="141" mass="15720">MRIPSLLSLVGFIMVIAATYCPMLRPFGLVSMNVYDMNEPFGMVILIVAVIGMIGVVFNRVKVARIAAWGTLILAVLLYAGAYFKVHTSFDFLHMNKVSAFLASKIKFKWGWYVLFTGAVLCLTILFSRKPFVVKSVSETV</sequence>
<feature type="transmembrane region" description="Helical" evidence="1">
    <location>
        <begin position="41"/>
        <end position="59"/>
    </location>
</feature>
<evidence type="ECO:0000313" key="2">
    <source>
        <dbReference type="EMBL" id="GAA4909111.1"/>
    </source>
</evidence>
<feature type="transmembrane region" description="Helical" evidence="1">
    <location>
        <begin position="66"/>
        <end position="84"/>
    </location>
</feature>
<keyword evidence="1" id="KW-0812">Transmembrane</keyword>
<keyword evidence="3" id="KW-1185">Reference proteome</keyword>
<gene>
    <name evidence="2" type="ORF">GCM10023313_10200</name>
</gene>
<comment type="caution">
    <text evidence="2">The sequence shown here is derived from an EMBL/GenBank/DDBJ whole genome shotgun (WGS) entry which is preliminary data.</text>
</comment>
<dbReference type="EMBL" id="BAABJI010000001">
    <property type="protein sequence ID" value="GAA4909111.1"/>
    <property type="molecule type" value="Genomic_DNA"/>
</dbReference>
<feature type="transmembrane region" description="Helical" evidence="1">
    <location>
        <begin position="110"/>
        <end position="128"/>
    </location>
</feature>
<organism evidence="2 3">
    <name type="scientific">Mucilaginibacter defluvii</name>
    <dbReference type="NCBI Taxonomy" id="1196019"/>
    <lineage>
        <taxon>Bacteria</taxon>
        <taxon>Pseudomonadati</taxon>
        <taxon>Bacteroidota</taxon>
        <taxon>Sphingobacteriia</taxon>
        <taxon>Sphingobacteriales</taxon>
        <taxon>Sphingobacteriaceae</taxon>
        <taxon>Mucilaginibacter</taxon>
    </lineage>
</organism>
<dbReference type="Proteomes" id="UP001501436">
    <property type="component" value="Unassembled WGS sequence"/>
</dbReference>
<proteinExistence type="predicted"/>
<keyword evidence="1" id="KW-1133">Transmembrane helix</keyword>
<name>A0ABP9FWQ6_9SPHI</name>